<evidence type="ECO:0000313" key="1">
    <source>
        <dbReference type="EMBL" id="KAE9728235.1"/>
    </source>
</evidence>
<proteinExistence type="predicted"/>
<dbReference type="PANTHER" id="PTHR37024">
    <property type="entry name" value="TYPE VI SECRETION SYSTEM DUF2094 AND IMPA-RELATED DOMAIN PROTEIN"/>
    <property type="match status" value="1"/>
</dbReference>
<dbReference type="InterPro" id="IPR017739">
    <property type="entry name" value="T6SS-assoc_VCA0119"/>
</dbReference>
<dbReference type="Pfam" id="PF16989">
    <property type="entry name" value="T6SS_VasJ"/>
    <property type="match status" value="1"/>
</dbReference>
<reference evidence="1 2" key="1">
    <citation type="submission" date="2019-10" db="EMBL/GenBank/DDBJ databases">
        <title>Antimicrobial-resistant enteric bacteria are widely distributed amongst people, animals and the environment in northern Tanzania.</title>
        <authorList>
            <person name="Subbiah M."/>
            <person name="Call D.R."/>
        </authorList>
    </citation>
    <scope>NUCLEOTIDE SEQUENCE [LARGE SCALE GENOMIC DNA]</scope>
    <source>
        <strain evidence="1 2">TzEc067</strain>
    </source>
</reference>
<dbReference type="NCBIfam" id="TIGR03362">
    <property type="entry name" value="VI_chp_7"/>
    <property type="match status" value="1"/>
</dbReference>
<name>A0A3K3NDC0_ECOLX</name>
<accession>A0A3K3NDC0</accession>
<gene>
    <name evidence="1" type="primary">tssA</name>
    <name evidence="1" type="ORF">GP711_23050</name>
</gene>
<dbReference type="RefSeq" id="WP_021540048.1">
    <property type="nucleotide sequence ID" value="NZ_BFQB01000068.1"/>
</dbReference>
<comment type="caution">
    <text evidence="1">The sequence shown here is derived from an EMBL/GenBank/DDBJ whole genome shotgun (WGS) entry which is preliminary data.</text>
</comment>
<protein>
    <submittedName>
        <fullName evidence="1">Type VI secretion system protein TssA</fullName>
    </submittedName>
</protein>
<organism evidence="1 2">
    <name type="scientific">Escherichia coli</name>
    <dbReference type="NCBI Taxonomy" id="562"/>
    <lineage>
        <taxon>Bacteria</taxon>
        <taxon>Pseudomonadati</taxon>
        <taxon>Pseudomonadota</taxon>
        <taxon>Gammaproteobacteria</taxon>
        <taxon>Enterobacterales</taxon>
        <taxon>Enterobacteriaceae</taxon>
        <taxon>Escherichia</taxon>
    </lineage>
</organism>
<dbReference type="AlphaFoldDB" id="A0A3K3NDC0"/>
<sequence>MAMDLRDPNVWVSHLLENLPEEKLASALKDDNPDWEYIDGGIVKLGSLAHSQLDIPELQQRGLVLLASESKDFRLLAHLLRTLQHAGDPHLALRLLALYVEHYWAVAAPQNMAHKKRFASQVIKRFEAGVTSFAESAATAQRDALLGELAKLAQCWQSHNAAELAQATDDLFALYQRAFNGTAPVSPASPANTGTLAQTVAAPVSAASQNASTVPAVPAPQVTVDSHDDKAWRDTLLKVAAILCERQPDSPQGYRLRRHALWQNITSTPQMESDGRTPLAAVSADMVADYQSRLASADMALWHQVEKSVLLAPYWLDGHCLSAQTAQRLGYKQVADAIRDEVTRFLERLPQLTGLLFNDRTPFISEQTKQWLSASPDGKVAPVAQTGEESQAARACFAEQGLEAALRYLDMLPEGDPRDQFHRQYLAAQLTEEAGLVQLAQQQYRMLFRMGLQMMVADWEPSLLEQLEQKFTAEQ</sequence>
<evidence type="ECO:0000313" key="2">
    <source>
        <dbReference type="Proteomes" id="UP000437875"/>
    </source>
</evidence>
<dbReference type="PANTHER" id="PTHR37024:SF3">
    <property type="entry name" value="TYPE VI SECRETION SYSTEM PROTEIN TSSA"/>
    <property type="match status" value="1"/>
</dbReference>
<dbReference type="Proteomes" id="UP000437875">
    <property type="component" value="Unassembled WGS sequence"/>
</dbReference>
<dbReference type="EMBL" id="WSGM01000021">
    <property type="protein sequence ID" value="KAE9728235.1"/>
    <property type="molecule type" value="Genomic_DNA"/>
</dbReference>